<keyword evidence="2" id="KW-1133">Transmembrane helix</keyword>
<evidence type="ECO:0000256" key="1">
    <source>
        <dbReference type="SAM" id="MobiDB-lite"/>
    </source>
</evidence>
<dbReference type="SMART" id="SM00331">
    <property type="entry name" value="PP2C_SIG"/>
    <property type="match status" value="1"/>
</dbReference>
<evidence type="ECO:0000256" key="2">
    <source>
        <dbReference type="SAM" id="Phobius"/>
    </source>
</evidence>
<keyword evidence="2" id="KW-0812">Transmembrane</keyword>
<dbReference type="RefSeq" id="WP_208339919.1">
    <property type="nucleotide sequence ID" value="NZ_CAWQFN010000581.1"/>
</dbReference>
<dbReference type="PROSITE" id="PS51746">
    <property type="entry name" value="PPM_2"/>
    <property type="match status" value="1"/>
</dbReference>
<reference evidence="5" key="1">
    <citation type="journal article" date="2021" name="Science">
        <title>Hunting the eagle killer: A cyanobacterial neurotoxin causes vacuolar myelinopathy.</title>
        <authorList>
            <person name="Breinlinger S."/>
            <person name="Phillips T.J."/>
            <person name="Haram B.N."/>
            <person name="Mares J."/>
            <person name="Martinez Yerena J.A."/>
            <person name="Hrouzek P."/>
            <person name="Sobotka R."/>
            <person name="Henderson W.M."/>
            <person name="Schmieder P."/>
            <person name="Williams S.M."/>
            <person name="Lauderdale J.D."/>
            <person name="Wilde H.D."/>
            <person name="Gerrin W."/>
            <person name="Kust A."/>
            <person name="Washington J.W."/>
            <person name="Wagner C."/>
            <person name="Geier B."/>
            <person name="Liebeke M."/>
            <person name="Enke H."/>
            <person name="Niedermeyer T.H.J."/>
            <person name="Wilde S.B."/>
        </authorList>
    </citation>
    <scope>NUCLEOTIDE SEQUENCE [LARGE SCALE GENOMIC DNA]</scope>
    <source>
        <strain evidence="5">Thurmond2011</strain>
    </source>
</reference>
<dbReference type="EMBL" id="JAALHA020000015">
    <property type="protein sequence ID" value="MDR9897961.1"/>
    <property type="molecule type" value="Genomic_DNA"/>
</dbReference>
<comment type="caution">
    <text evidence="4">The sequence shown here is derived from an EMBL/GenBank/DDBJ whole genome shotgun (WGS) entry which is preliminary data.</text>
</comment>
<proteinExistence type="predicted"/>
<keyword evidence="2" id="KW-0472">Membrane</keyword>
<dbReference type="InterPro" id="IPR015655">
    <property type="entry name" value="PP2C"/>
</dbReference>
<feature type="compositionally biased region" description="Polar residues" evidence="1">
    <location>
        <begin position="719"/>
        <end position="739"/>
    </location>
</feature>
<dbReference type="AlphaFoldDB" id="A0AAP5IAQ6"/>
<organism evidence="4 5">
    <name type="scientific">Aetokthonos hydrillicola Thurmond2011</name>
    <dbReference type="NCBI Taxonomy" id="2712845"/>
    <lineage>
        <taxon>Bacteria</taxon>
        <taxon>Bacillati</taxon>
        <taxon>Cyanobacteriota</taxon>
        <taxon>Cyanophyceae</taxon>
        <taxon>Nostocales</taxon>
        <taxon>Hapalosiphonaceae</taxon>
        <taxon>Aetokthonos</taxon>
    </lineage>
</organism>
<feature type="transmembrane region" description="Helical" evidence="2">
    <location>
        <begin position="579"/>
        <end position="600"/>
    </location>
</feature>
<feature type="region of interest" description="Disordered" evidence="1">
    <location>
        <begin position="719"/>
        <end position="773"/>
    </location>
</feature>
<sequence>MENDAAMLYCPNENCQAPNPLKHNFCQQCRTPLPKRYLWAVGDGLLVGNPGELLADQYLVISKSILLDTKPGLVSKTPELESLELIKPYLRLIPYRLHLPQVYGILTLTNGRSKREILLLEKPPLNIDSTGNAVDLCSELSTAWRDASSMRQLNWLWQIAYIWQPLVNEGVASSLFEQDLLRVEGSLVRLLELRLDNHSTPDLPELGKFLQQLVPTAKPAIAEFVSAICHRLRQGEILSAEQLMAILDQGLAQIGQSQTSLIKVSTKSDTGPSRQRNEDACYPRSGTTITKPPQQSAIAIVCDGIGGHEGGNVASNLAIETIQQQVQQLSKISFDHIDPVTLVEDLEQAAAIANDKISQLNDSEHRQGRQRMGTTLVMAMPIAHEMYIAHVGDSRAYWITRYGCYQVTLDDDVASREVRLGYAIYRDALQQGASGSLVQALGMSPSSSLHPTVQRFILDEDCVFLLCSDGLSDFDRVEQYWDTEILPLITDKQDITDVTKRLLEIANSQNGHDNVTIALVHYQVKYSEPKSAIKASLSDFSLPAATNSVLKKTRIPQETSRNQKTKVLSRDTTAKGLGVPIQLIMLVFVVLGGGLLGYFLRQWSVLPSIQDPFPNPLGTPSISTTEDPRPKTQESLYKTTSQIELSTTTQQVQKVLAPSGTILKKITNTEPPAEPDSQDPWVYLQLCSIGPGTTSATSTKPLLKPGDKVKIPSSSFESLKQSQLQGDNITKCSDSNTTKPPVGQPKVKSIPSPATTKDNVPKTNTSRPDGTTN</sequence>
<dbReference type="InterPro" id="IPR001932">
    <property type="entry name" value="PPM-type_phosphatase-like_dom"/>
</dbReference>
<dbReference type="GO" id="GO:0004722">
    <property type="term" value="F:protein serine/threonine phosphatase activity"/>
    <property type="evidence" value="ECO:0007669"/>
    <property type="project" value="InterPro"/>
</dbReference>
<evidence type="ECO:0000313" key="5">
    <source>
        <dbReference type="Proteomes" id="UP000667802"/>
    </source>
</evidence>
<dbReference type="PANTHER" id="PTHR13832">
    <property type="entry name" value="PROTEIN PHOSPHATASE 2C"/>
    <property type="match status" value="1"/>
</dbReference>
<feature type="compositionally biased region" description="Polar residues" evidence="1">
    <location>
        <begin position="752"/>
        <end position="773"/>
    </location>
</feature>
<dbReference type="Pfam" id="PF13672">
    <property type="entry name" value="PP2C_2"/>
    <property type="match status" value="1"/>
</dbReference>
<evidence type="ECO:0000259" key="3">
    <source>
        <dbReference type="PROSITE" id="PS51746"/>
    </source>
</evidence>
<dbReference type="PANTHER" id="PTHR13832:SF827">
    <property type="entry name" value="PROTEIN PHOSPHATASE 1L"/>
    <property type="match status" value="1"/>
</dbReference>
<feature type="compositionally biased region" description="Polar residues" evidence="1">
    <location>
        <begin position="265"/>
        <end position="274"/>
    </location>
</feature>
<dbReference type="SUPFAM" id="SSF81606">
    <property type="entry name" value="PP2C-like"/>
    <property type="match status" value="1"/>
</dbReference>
<name>A0AAP5IAQ6_9CYAN</name>
<dbReference type="CDD" id="cd00143">
    <property type="entry name" value="PP2Cc"/>
    <property type="match status" value="1"/>
</dbReference>
<gene>
    <name evidence="4" type="ORF">G7B40_025855</name>
</gene>
<dbReference type="InterPro" id="IPR036457">
    <property type="entry name" value="PPM-type-like_dom_sf"/>
</dbReference>
<accession>A0AAP5IAQ6</accession>
<protein>
    <submittedName>
        <fullName evidence="4">Protein phosphatase 2C domain-containing protein</fullName>
    </submittedName>
</protein>
<dbReference type="SMART" id="SM00332">
    <property type="entry name" value="PP2Cc"/>
    <property type="match status" value="1"/>
</dbReference>
<dbReference type="Gene3D" id="3.60.40.10">
    <property type="entry name" value="PPM-type phosphatase domain"/>
    <property type="match status" value="1"/>
</dbReference>
<feature type="domain" description="PPM-type phosphatase" evidence="3">
    <location>
        <begin position="263"/>
        <end position="522"/>
    </location>
</feature>
<feature type="region of interest" description="Disordered" evidence="1">
    <location>
        <begin position="616"/>
        <end position="638"/>
    </location>
</feature>
<feature type="region of interest" description="Disordered" evidence="1">
    <location>
        <begin position="265"/>
        <end position="290"/>
    </location>
</feature>
<keyword evidence="5" id="KW-1185">Reference proteome</keyword>
<dbReference type="Proteomes" id="UP000667802">
    <property type="component" value="Unassembled WGS sequence"/>
</dbReference>
<evidence type="ECO:0000313" key="4">
    <source>
        <dbReference type="EMBL" id="MDR9897961.1"/>
    </source>
</evidence>